<gene>
    <name evidence="4" type="ORF">PTTG_02172</name>
</gene>
<reference evidence="5" key="4">
    <citation type="submission" date="2025-05" db="UniProtKB">
        <authorList>
            <consortium name="EnsemblFungi"/>
        </authorList>
    </citation>
    <scope>IDENTIFICATION</scope>
    <source>
        <strain evidence="5">isolate 1-1 / race 1 (BBBD)</strain>
    </source>
</reference>
<dbReference type="GO" id="GO:0005737">
    <property type="term" value="C:cytoplasm"/>
    <property type="evidence" value="ECO:0007669"/>
    <property type="project" value="TreeGrafter"/>
</dbReference>
<dbReference type="InterPro" id="IPR049362">
    <property type="entry name" value="TTI1_rpt"/>
</dbReference>
<feature type="compositionally biased region" description="Polar residues" evidence="1">
    <location>
        <begin position="1"/>
        <end position="13"/>
    </location>
</feature>
<dbReference type="PANTHER" id="PTHR18460:SF3">
    <property type="entry name" value="TELO2-INTERACTING PROTEIN 1 HOMOLOG"/>
    <property type="match status" value="1"/>
</dbReference>
<dbReference type="InterPro" id="IPR057567">
    <property type="entry name" value="TPR_TTI1_C"/>
</dbReference>
<dbReference type="Proteomes" id="UP000005240">
    <property type="component" value="Unassembled WGS sequence"/>
</dbReference>
<feature type="compositionally biased region" description="Basic and acidic residues" evidence="1">
    <location>
        <begin position="14"/>
        <end position="24"/>
    </location>
</feature>
<dbReference type="EnsemblFungi" id="PTTG_02172-t43_1">
    <property type="protein sequence ID" value="PTTG_02172-t43_1-p1"/>
    <property type="gene ID" value="PTTG_02172"/>
</dbReference>
<dbReference type="VEuPathDB" id="FungiDB:PTTG_02172"/>
<dbReference type="OrthoDB" id="49511at2759"/>
<evidence type="ECO:0000313" key="4">
    <source>
        <dbReference type="EMBL" id="OAV90818.1"/>
    </source>
</evidence>
<dbReference type="InterPro" id="IPR057566">
    <property type="entry name" value="TPR_TTI1_N"/>
</dbReference>
<feature type="region of interest" description="Disordered" evidence="1">
    <location>
        <begin position="369"/>
        <end position="395"/>
    </location>
</feature>
<keyword evidence="6" id="KW-1185">Reference proteome</keyword>
<dbReference type="STRING" id="630390.A0A180GEE2"/>
<sequence length="1296" mass="145594">MAIISPSSSSKTTDLFKDGENKQDSTRALPKLDQAMLFKQLKPLTVPIIGMLPIKNPAHSLQLLPIIASIKAIVLNHSQAELMTPPMIHYIFFPIEQIYHQINLVALSESCLNQVLELSSLLVRAAKLHEPNALWTSKETLIINCILPLLIQNTGSDQSNEEKKPELWKPARSDESTSLALDLITAILYPHCPNESRPLLNLDNLYQNQTNIPSLSAYLLRFLFQHLVDILDTLYRIYASPKQSQPSLDRARNTIRLIRLGLLRLSSSNISAGNGVDILSTFLPSITSKLTQLACLLAQRRQSSELLSLILHTIEWLLVECLDDELPDLQEILADRQFHPVDCEPVPDQHSQSDVYDQVLEIASDWKLGRSHSTPTPAQAVTKPSPPASSHDTDSKEILVKRDQSWLRMTSAKVSIVLQRLSPFLENHSSPIVREAWAHFCSRLIERTSLVLRISSSCSTEKNEDQCDPREKDGFGVVLEALISLRSNQNFDVAHDMICSSLANVTRSAPLASVQVIVQFIRANFHSLSNLLVKQASGQDHDIIHLSSRITSSLDMIIDIMLHQTHPTHFYQSCFNFVDLNEFQNLLTSTLCRVHLVIPKILDYQPDQAFPSGNSSLLDHPRRQSKSHQRSPEPLPSTFPSLSVKNIFDHKSIKALEELVRAISRLVLHLSYLTSWSSIKISEIVYLDQLLQLTSTTKGAKPSDVQQSCLQLNALWALGESIRASKSISTDDRYRARFGKIEIFCLQGLEKLLEISESYRVEGGQTTEEANHLSSEMTTINQALDNLTVTSYLKGNDQLLELERLKPTTLSRGSDELIANENFQALRTSLILRLIASLAYVFEGSFQTNLSWVLYYVLAQLGSPNPYVYQHAMATVSELAFYCGYASIANMLEDNSDYLTHMVSNKLLPHQYDIQAPFVLEHLIRLVGLRAMLPLVEQILLHDFFELLDDYHGYDLMCEQITGVFRCVMSLMNKEIAFEQAQRKVDAPTGGDNGATNPENTCKSDNRIDEIFEIEQQLASVRWALAGPPTDMSTDLERFKTLQAARAKWRDFRRAPPASPPEKNPQRPFGEIDEHASVAESVPDGNEKECPPPPLTGYQRIAAELMSKSANFLTHSSTNVRLNVSLLINDAIPILGSTSLNPHESSLLPVIQRFWTIILSRLDDDRTAIETLNLLQSLCQHVGAFMSRRLVNEIWPRIRRLIESTETPGRVRQAAIDALAAIVSSADHINWKEDFVWEIIQSLFTLQARSKSKSIQAVDRILDRLSDKGFRGSVLVARRAALGLIVGMEFMAPKSD</sequence>
<proteinExistence type="predicted"/>
<organism evidence="4">
    <name type="scientific">Puccinia triticina (isolate 1-1 / race 1 (BBBD))</name>
    <name type="common">Brown leaf rust fungus</name>
    <dbReference type="NCBI Taxonomy" id="630390"/>
    <lineage>
        <taxon>Eukaryota</taxon>
        <taxon>Fungi</taxon>
        <taxon>Dikarya</taxon>
        <taxon>Basidiomycota</taxon>
        <taxon>Pucciniomycotina</taxon>
        <taxon>Pucciniomycetes</taxon>
        <taxon>Pucciniales</taxon>
        <taxon>Pucciniaceae</taxon>
        <taxon>Puccinia</taxon>
    </lineage>
</organism>
<evidence type="ECO:0000259" key="2">
    <source>
        <dbReference type="Pfam" id="PF24173"/>
    </source>
</evidence>
<evidence type="ECO:0000313" key="6">
    <source>
        <dbReference type="Proteomes" id="UP000005240"/>
    </source>
</evidence>
<dbReference type="SUPFAM" id="SSF48371">
    <property type="entry name" value="ARM repeat"/>
    <property type="match status" value="2"/>
</dbReference>
<dbReference type="EMBL" id="ADAS02000093">
    <property type="protein sequence ID" value="OAV90818.1"/>
    <property type="molecule type" value="Genomic_DNA"/>
</dbReference>
<reference evidence="4" key="2">
    <citation type="submission" date="2016-05" db="EMBL/GenBank/DDBJ databases">
        <title>Comparative analysis highlights variable genome content of wheat rusts and divergence of the mating loci.</title>
        <authorList>
            <person name="Cuomo C.A."/>
            <person name="Bakkeren G."/>
            <person name="Szabo L."/>
            <person name="Khalil H."/>
            <person name="Joly D."/>
            <person name="Goldberg J."/>
            <person name="Young S."/>
            <person name="Zeng Q."/>
            <person name="Fellers J."/>
        </authorList>
    </citation>
    <scope>NUCLEOTIDE SEQUENCE [LARGE SCALE GENOMIC DNA]</scope>
    <source>
        <strain evidence="4">1-1 BBBD Race 1</strain>
    </source>
</reference>
<dbReference type="PANTHER" id="PTHR18460">
    <property type="entry name" value="TEL2 INTERACTING PROTEIN 1 TTI1 FAMILY MEMBER"/>
    <property type="match status" value="1"/>
</dbReference>
<dbReference type="Pfam" id="PF24173">
    <property type="entry name" value="TPR_TTI1_N"/>
    <property type="match status" value="1"/>
</dbReference>
<feature type="region of interest" description="Disordered" evidence="1">
    <location>
        <begin position="613"/>
        <end position="638"/>
    </location>
</feature>
<reference evidence="4" key="1">
    <citation type="submission" date="2009-11" db="EMBL/GenBank/DDBJ databases">
        <authorList>
            <consortium name="The Broad Institute Genome Sequencing Platform"/>
            <person name="Ward D."/>
            <person name="Feldgarden M."/>
            <person name="Earl A."/>
            <person name="Young S.K."/>
            <person name="Zeng Q."/>
            <person name="Koehrsen M."/>
            <person name="Alvarado L."/>
            <person name="Berlin A."/>
            <person name="Bochicchio J."/>
            <person name="Borenstein D."/>
            <person name="Chapman S.B."/>
            <person name="Chen Z."/>
            <person name="Engels R."/>
            <person name="Freedman E."/>
            <person name="Gellesch M."/>
            <person name="Goldberg J."/>
            <person name="Griggs A."/>
            <person name="Gujja S."/>
            <person name="Heilman E."/>
            <person name="Heiman D."/>
            <person name="Hepburn T."/>
            <person name="Howarth C."/>
            <person name="Jen D."/>
            <person name="Larson L."/>
            <person name="Lewis B."/>
            <person name="Mehta T."/>
            <person name="Park D."/>
            <person name="Pearson M."/>
            <person name="Roberts A."/>
            <person name="Saif S."/>
            <person name="Shea T."/>
            <person name="Shenoy N."/>
            <person name="Sisk P."/>
            <person name="Stolte C."/>
            <person name="Sykes S."/>
            <person name="Thomson T."/>
            <person name="Walk T."/>
            <person name="White J."/>
            <person name="Yandava C."/>
            <person name="Izard J."/>
            <person name="Baranova O.V."/>
            <person name="Blanton J.M."/>
            <person name="Tanner A.C."/>
            <person name="Dewhirst F.E."/>
            <person name="Haas B."/>
            <person name="Nusbaum C."/>
            <person name="Birren B."/>
        </authorList>
    </citation>
    <scope>NUCLEOTIDE SEQUENCE [LARGE SCALE GENOMIC DNA]</scope>
    <source>
        <strain evidence="4">1-1 BBBD Race 1</strain>
    </source>
</reference>
<dbReference type="Gene3D" id="1.25.10.10">
    <property type="entry name" value="Leucine-rich Repeat Variant"/>
    <property type="match status" value="1"/>
</dbReference>
<evidence type="ECO:0000313" key="5">
    <source>
        <dbReference type="EnsemblFungi" id="PTTG_02172-t43_1-p1"/>
    </source>
</evidence>
<evidence type="ECO:0000256" key="1">
    <source>
        <dbReference type="SAM" id="MobiDB-lite"/>
    </source>
</evidence>
<dbReference type="Pfam" id="PF21547">
    <property type="entry name" value="TTI1"/>
    <property type="match status" value="1"/>
</dbReference>
<name>A0A180GEE2_PUCT1</name>
<feature type="domain" description="TTI1 N-terminal TPR" evidence="2">
    <location>
        <begin position="276"/>
        <end position="455"/>
    </location>
</feature>
<feature type="region of interest" description="Disordered" evidence="1">
    <location>
        <begin position="1"/>
        <end position="24"/>
    </location>
</feature>
<protein>
    <submittedName>
        <fullName evidence="4 5">Uncharacterized protein</fullName>
    </submittedName>
</protein>
<dbReference type="InterPro" id="IPR011989">
    <property type="entry name" value="ARM-like"/>
</dbReference>
<dbReference type="InterPro" id="IPR052587">
    <property type="entry name" value="TELO2-interacting_protein_1"/>
</dbReference>
<dbReference type="InterPro" id="IPR016024">
    <property type="entry name" value="ARM-type_fold"/>
</dbReference>
<accession>A0A180GEE2</accession>
<feature type="domain" description="TTI1 C-terminal TPR" evidence="3">
    <location>
        <begin position="1079"/>
        <end position="1205"/>
    </location>
</feature>
<feature type="region of interest" description="Disordered" evidence="1">
    <location>
        <begin position="984"/>
        <end position="1005"/>
    </location>
</feature>
<evidence type="ECO:0000259" key="3">
    <source>
        <dbReference type="Pfam" id="PF24181"/>
    </source>
</evidence>
<dbReference type="Pfam" id="PF24181">
    <property type="entry name" value="TPR_TTI1_C"/>
    <property type="match status" value="1"/>
</dbReference>
<reference evidence="5 6" key="3">
    <citation type="journal article" date="2017" name="G3 (Bethesda)">
        <title>Comparative analysis highlights variable genome content of wheat rusts and divergence of the mating loci.</title>
        <authorList>
            <person name="Cuomo C.A."/>
            <person name="Bakkeren G."/>
            <person name="Khalil H.B."/>
            <person name="Panwar V."/>
            <person name="Joly D."/>
            <person name="Linning R."/>
            <person name="Sakthikumar S."/>
            <person name="Song X."/>
            <person name="Adiconis X."/>
            <person name="Fan L."/>
            <person name="Goldberg J.M."/>
            <person name="Levin J.Z."/>
            <person name="Young S."/>
            <person name="Zeng Q."/>
            <person name="Anikster Y."/>
            <person name="Bruce M."/>
            <person name="Wang M."/>
            <person name="Yin C."/>
            <person name="McCallum B."/>
            <person name="Szabo L.J."/>
            <person name="Hulbert S."/>
            <person name="Chen X."/>
            <person name="Fellers J.P."/>
        </authorList>
    </citation>
    <scope>NUCLEOTIDE SEQUENCE</scope>
    <source>
        <strain evidence="5">isolate 1-1 / race 1 (BBBD)</strain>
        <strain evidence="6">Isolate 1-1 / race 1 (BBBD)</strain>
    </source>
</reference>